<dbReference type="RefSeq" id="WP_116854684.1">
    <property type="nucleotide sequence ID" value="NZ_QTJV01000006.1"/>
</dbReference>
<evidence type="ECO:0000313" key="16">
    <source>
        <dbReference type="Proteomes" id="UP000261174"/>
    </source>
</evidence>
<comment type="caution">
    <text evidence="15">The sequence shown here is derived from an EMBL/GenBank/DDBJ whole genome shotgun (WGS) entry which is preliminary data.</text>
</comment>
<dbReference type="Pfam" id="PF07715">
    <property type="entry name" value="Plug"/>
    <property type="match status" value="1"/>
</dbReference>
<keyword evidence="5 12" id="KW-0732">Signal</keyword>
<feature type="domain" description="TonB-dependent receptor plug" evidence="14">
    <location>
        <begin position="116"/>
        <end position="240"/>
    </location>
</feature>
<keyword evidence="9 10" id="KW-0998">Cell outer membrane</keyword>
<feature type="chain" id="PRO_5017714286" evidence="12">
    <location>
        <begin position="22"/>
        <end position="1091"/>
    </location>
</feature>
<evidence type="ECO:0000256" key="4">
    <source>
        <dbReference type="ARBA" id="ARBA00022692"/>
    </source>
</evidence>
<keyword evidence="16" id="KW-1185">Reference proteome</keyword>
<dbReference type="SUPFAM" id="SSF56935">
    <property type="entry name" value="Porins"/>
    <property type="match status" value="1"/>
</dbReference>
<evidence type="ECO:0000256" key="5">
    <source>
        <dbReference type="ARBA" id="ARBA00022729"/>
    </source>
</evidence>
<keyword evidence="8" id="KW-0675">Receptor</keyword>
<evidence type="ECO:0000256" key="8">
    <source>
        <dbReference type="ARBA" id="ARBA00023170"/>
    </source>
</evidence>
<evidence type="ECO:0000256" key="12">
    <source>
        <dbReference type="SAM" id="SignalP"/>
    </source>
</evidence>
<evidence type="ECO:0000256" key="3">
    <source>
        <dbReference type="ARBA" id="ARBA00022452"/>
    </source>
</evidence>
<evidence type="ECO:0000259" key="14">
    <source>
        <dbReference type="Pfam" id="PF07715"/>
    </source>
</evidence>
<feature type="signal peptide" evidence="12">
    <location>
        <begin position="1"/>
        <end position="21"/>
    </location>
</feature>
<name>A0A3E1P0R3_9BACT</name>
<keyword evidence="4 10" id="KW-0812">Transmembrane</keyword>
<dbReference type="EMBL" id="QTJV01000006">
    <property type="protein sequence ID" value="RFM33762.1"/>
    <property type="molecule type" value="Genomic_DNA"/>
</dbReference>
<reference evidence="15 16" key="1">
    <citation type="submission" date="2018-08" db="EMBL/GenBank/DDBJ databases">
        <title>Chitinophaga sp. K20C18050901, a novel bacterium isolated from forest soil.</title>
        <authorList>
            <person name="Wang C."/>
        </authorList>
    </citation>
    <scope>NUCLEOTIDE SEQUENCE [LARGE SCALE GENOMIC DNA]</scope>
    <source>
        <strain evidence="15 16">K20C18050901</strain>
    </source>
</reference>
<dbReference type="NCBIfam" id="TIGR04057">
    <property type="entry name" value="SusC_RagA_signa"/>
    <property type="match status" value="1"/>
</dbReference>
<comment type="subcellular location">
    <subcellularLocation>
        <location evidence="1 10">Cell outer membrane</location>
        <topology evidence="1 10">Multi-pass membrane protein</topology>
    </subcellularLocation>
</comment>
<dbReference type="GO" id="GO:0009279">
    <property type="term" value="C:cell outer membrane"/>
    <property type="evidence" value="ECO:0007669"/>
    <property type="project" value="UniProtKB-SubCell"/>
</dbReference>
<dbReference type="InterPro" id="IPR023996">
    <property type="entry name" value="TonB-dep_OMP_SusC/RagA"/>
</dbReference>
<dbReference type="PANTHER" id="PTHR30069">
    <property type="entry name" value="TONB-DEPENDENT OUTER MEMBRANE RECEPTOR"/>
    <property type="match status" value="1"/>
</dbReference>
<evidence type="ECO:0000256" key="10">
    <source>
        <dbReference type="PROSITE-ProRule" id="PRU01360"/>
    </source>
</evidence>
<keyword evidence="2 10" id="KW-0813">Transport</keyword>
<accession>A0A3E1P0R3</accession>
<keyword evidence="7 10" id="KW-0472">Membrane</keyword>
<dbReference type="SUPFAM" id="SSF49464">
    <property type="entry name" value="Carboxypeptidase regulatory domain-like"/>
    <property type="match status" value="1"/>
</dbReference>
<dbReference type="NCBIfam" id="TIGR04056">
    <property type="entry name" value="OMP_RagA_SusC"/>
    <property type="match status" value="1"/>
</dbReference>
<protein>
    <submittedName>
        <fullName evidence="15">SusC/RagA family TonB-linked outer membrane protein</fullName>
    </submittedName>
</protein>
<proteinExistence type="inferred from homology"/>
<keyword evidence="6 11" id="KW-0798">TonB box</keyword>
<dbReference type="GO" id="GO:0044718">
    <property type="term" value="P:siderophore transmembrane transport"/>
    <property type="evidence" value="ECO:0007669"/>
    <property type="project" value="TreeGrafter"/>
</dbReference>
<dbReference type="Gene3D" id="2.170.130.10">
    <property type="entry name" value="TonB-dependent receptor, plug domain"/>
    <property type="match status" value="1"/>
</dbReference>
<sequence length="1091" mass="119335">MQRSFIVCTVLFLLCAFGAIAQEKKTVSGSVLDEKGNPLVGVSVQEKGTSNGTGTGEGGKFSLKVAPGATLIFSYIGYLKQEVAASAASSVQLAPDQKGLNEVVVTAMGIKRETRALGYAVSTVSAKEITQTGATNFASALYGKAAGVKIVSAPGGASSAVSVQVRGVSSIGMSTQPLYVVDGIPIRNFNTLTAQSWGTTNSRIDGNGALDINPEDIESLTILKGASASALYGSEATNGVVVITTKKGSKGRGLGIDINYNFNLENLANSPDYQNEYGPGYDAQTNVANGIADYQGWKTEDDGSRHPYYRSYAQFGPKFDNSTVKYWDGSTRTYKANKNNYRDFYQQGYNSNLNMALSNANENGSYRMSYTRTDYKSIMPGSKLNKNNFNFNGTLKLSKKVSVDLVSTYNNNFTHNRAYAMSNIFGSYGGFFSRMDDMSTYYDKYKTSNGYKYVLYNNYSYDQDEKLIYPMRATNLLDYLYTNLRDSYDETQNRFINSITLNVSLLDNLKFRGRVGSDYTGWSASDKEHNTEPATIGYTGVYATEQRNNNVTYGDVLLTYNPKVSKDFDLSVTGGASGRKQTYLYQKTSTNNGLVDENWFSLQNSAGTVTAQSARATQLDVAAFGMLNLSYKSFLYLEATGRYEGTSTLPDGVNTYFYPSVNAGFVFSDVFKMPSWMNYGKLRASYGLTGNHPPIYAANVAYNQNAVVYDNANILYQQPNASSFGNNSIVSEQKRESEIGLEARFLDGRVGVDFSYYNNKVNKQILTASTPPSSGATSELMNAGSLSNYGWEAAITATPVQQKDFRWNTRFNFAINRNKLVALNGLTSLTDNTEGGGYLILRSEVGDALGNIYVHPQTTDANGNKIVNSDGYYTVDANNYKYVGNILPKIVGGFSNTITYKAFALDFTLDYRFGGKLVSIPTYYQIGAGMFKSTLKYRDAAHGGISYVSNDDAAADYTANANGDRHDGVILKGVTESGATNTKVISAAAYYENNFNWRTDGDYSAAVFSNSYIKVREVSFSYSMPKKITNRLHVQQLQLSLIGRNLFYLYKSLPYGLDPEVAVGSSWSSQGIDNGTAGPTRSLGASLRARF</sequence>
<comment type="similarity">
    <text evidence="10 11">Belongs to the TonB-dependent receptor family.</text>
</comment>
<dbReference type="PANTHER" id="PTHR30069:SF29">
    <property type="entry name" value="HEMOGLOBIN AND HEMOGLOBIN-HAPTOGLOBIN-BINDING PROTEIN 1-RELATED"/>
    <property type="match status" value="1"/>
</dbReference>
<dbReference type="Gene3D" id="2.60.40.1120">
    <property type="entry name" value="Carboxypeptidase-like, regulatory domain"/>
    <property type="match status" value="1"/>
</dbReference>
<evidence type="ECO:0000256" key="9">
    <source>
        <dbReference type="ARBA" id="ARBA00023237"/>
    </source>
</evidence>
<evidence type="ECO:0000256" key="11">
    <source>
        <dbReference type="RuleBase" id="RU003357"/>
    </source>
</evidence>
<evidence type="ECO:0000256" key="7">
    <source>
        <dbReference type="ARBA" id="ARBA00023136"/>
    </source>
</evidence>
<keyword evidence="3 10" id="KW-1134">Transmembrane beta strand</keyword>
<evidence type="ECO:0000313" key="15">
    <source>
        <dbReference type="EMBL" id="RFM33762.1"/>
    </source>
</evidence>
<feature type="domain" description="TonB-dependent receptor-like beta-barrel" evidence="13">
    <location>
        <begin position="447"/>
        <end position="880"/>
    </location>
</feature>
<dbReference type="GO" id="GO:0015344">
    <property type="term" value="F:siderophore uptake transmembrane transporter activity"/>
    <property type="evidence" value="ECO:0007669"/>
    <property type="project" value="TreeGrafter"/>
</dbReference>
<dbReference type="InterPro" id="IPR012910">
    <property type="entry name" value="Plug_dom"/>
</dbReference>
<dbReference type="InterPro" id="IPR023997">
    <property type="entry name" value="TonB-dep_OMP_SusC/RagA_CS"/>
</dbReference>
<dbReference type="InterPro" id="IPR037066">
    <property type="entry name" value="Plug_dom_sf"/>
</dbReference>
<dbReference type="Pfam" id="PF13715">
    <property type="entry name" value="CarbopepD_reg_2"/>
    <property type="match status" value="1"/>
</dbReference>
<dbReference type="Proteomes" id="UP000261174">
    <property type="component" value="Unassembled WGS sequence"/>
</dbReference>
<dbReference type="InterPro" id="IPR008969">
    <property type="entry name" value="CarboxyPept-like_regulatory"/>
</dbReference>
<dbReference type="Pfam" id="PF00593">
    <property type="entry name" value="TonB_dep_Rec_b-barrel"/>
    <property type="match status" value="1"/>
</dbReference>
<dbReference type="Gene3D" id="2.40.170.20">
    <property type="entry name" value="TonB-dependent receptor, beta-barrel domain"/>
    <property type="match status" value="1"/>
</dbReference>
<organism evidence="15 16">
    <name type="scientific">Chitinophaga silvisoli</name>
    <dbReference type="NCBI Taxonomy" id="2291814"/>
    <lineage>
        <taxon>Bacteria</taxon>
        <taxon>Pseudomonadati</taxon>
        <taxon>Bacteroidota</taxon>
        <taxon>Chitinophagia</taxon>
        <taxon>Chitinophagales</taxon>
        <taxon>Chitinophagaceae</taxon>
        <taxon>Chitinophaga</taxon>
    </lineage>
</organism>
<evidence type="ECO:0000259" key="13">
    <source>
        <dbReference type="Pfam" id="PF00593"/>
    </source>
</evidence>
<dbReference type="InterPro" id="IPR036942">
    <property type="entry name" value="Beta-barrel_TonB_sf"/>
</dbReference>
<dbReference type="OrthoDB" id="9768177at2"/>
<evidence type="ECO:0000256" key="1">
    <source>
        <dbReference type="ARBA" id="ARBA00004571"/>
    </source>
</evidence>
<gene>
    <name evidence="15" type="ORF">DXN04_17535</name>
</gene>
<dbReference type="InterPro" id="IPR039426">
    <property type="entry name" value="TonB-dep_rcpt-like"/>
</dbReference>
<dbReference type="AlphaFoldDB" id="A0A3E1P0R3"/>
<dbReference type="PROSITE" id="PS52016">
    <property type="entry name" value="TONB_DEPENDENT_REC_3"/>
    <property type="match status" value="1"/>
</dbReference>
<evidence type="ECO:0000256" key="2">
    <source>
        <dbReference type="ARBA" id="ARBA00022448"/>
    </source>
</evidence>
<dbReference type="InterPro" id="IPR000531">
    <property type="entry name" value="Beta-barrel_TonB"/>
</dbReference>
<evidence type="ECO:0000256" key="6">
    <source>
        <dbReference type="ARBA" id="ARBA00023077"/>
    </source>
</evidence>